<evidence type="ECO:0000256" key="2">
    <source>
        <dbReference type="ARBA" id="ARBA00022448"/>
    </source>
</evidence>
<evidence type="ECO:0000256" key="6">
    <source>
        <dbReference type="SAM" id="MobiDB-lite"/>
    </source>
</evidence>
<dbReference type="GO" id="GO:0016020">
    <property type="term" value="C:membrane"/>
    <property type="evidence" value="ECO:0007669"/>
    <property type="project" value="UniProtKB-SubCell"/>
</dbReference>
<feature type="transmembrane region" description="Helical" evidence="7">
    <location>
        <begin position="381"/>
        <end position="403"/>
    </location>
</feature>
<evidence type="ECO:0000256" key="7">
    <source>
        <dbReference type="SAM" id="Phobius"/>
    </source>
</evidence>
<gene>
    <name evidence="8" type="ORF">OHK93_001488</name>
</gene>
<feature type="transmembrane region" description="Helical" evidence="7">
    <location>
        <begin position="161"/>
        <end position="186"/>
    </location>
</feature>
<name>A0AA43QPM4_9LECA</name>
<feature type="compositionally biased region" description="Basic and acidic residues" evidence="6">
    <location>
        <begin position="50"/>
        <end position="61"/>
    </location>
</feature>
<keyword evidence="5 7" id="KW-0472">Membrane</keyword>
<keyword evidence="2" id="KW-0813">Transport</keyword>
<protein>
    <recommendedName>
        <fullName evidence="10">Major facilitator superfamily (MFS) profile domain-containing protein</fullName>
    </recommendedName>
</protein>
<comment type="caution">
    <text evidence="8">The sequence shown here is derived from an EMBL/GenBank/DDBJ whole genome shotgun (WGS) entry which is preliminary data.</text>
</comment>
<dbReference type="Gene3D" id="1.20.1250.20">
    <property type="entry name" value="MFS general substrate transporter like domains"/>
    <property type="match status" value="1"/>
</dbReference>
<keyword evidence="4 7" id="KW-1133">Transmembrane helix</keyword>
<evidence type="ECO:0000256" key="5">
    <source>
        <dbReference type="ARBA" id="ARBA00023136"/>
    </source>
</evidence>
<dbReference type="SUPFAM" id="SSF103473">
    <property type="entry name" value="MFS general substrate transporter"/>
    <property type="match status" value="1"/>
</dbReference>
<dbReference type="EMBL" id="JAPUFD010000011">
    <property type="protein sequence ID" value="MDI1490288.1"/>
    <property type="molecule type" value="Genomic_DNA"/>
</dbReference>
<dbReference type="Proteomes" id="UP001161017">
    <property type="component" value="Unassembled WGS sequence"/>
</dbReference>
<evidence type="ECO:0000256" key="1">
    <source>
        <dbReference type="ARBA" id="ARBA00004141"/>
    </source>
</evidence>
<feature type="transmembrane region" description="Helical" evidence="7">
    <location>
        <begin position="221"/>
        <end position="244"/>
    </location>
</feature>
<organism evidence="8 9">
    <name type="scientific">Ramalina farinacea</name>
    <dbReference type="NCBI Taxonomy" id="258253"/>
    <lineage>
        <taxon>Eukaryota</taxon>
        <taxon>Fungi</taxon>
        <taxon>Dikarya</taxon>
        <taxon>Ascomycota</taxon>
        <taxon>Pezizomycotina</taxon>
        <taxon>Lecanoromycetes</taxon>
        <taxon>OSLEUM clade</taxon>
        <taxon>Lecanoromycetidae</taxon>
        <taxon>Lecanorales</taxon>
        <taxon>Lecanorineae</taxon>
        <taxon>Ramalinaceae</taxon>
        <taxon>Ramalina</taxon>
    </lineage>
</organism>
<keyword evidence="3 7" id="KW-0812">Transmembrane</keyword>
<evidence type="ECO:0000313" key="8">
    <source>
        <dbReference type="EMBL" id="MDI1490288.1"/>
    </source>
</evidence>
<evidence type="ECO:0000256" key="3">
    <source>
        <dbReference type="ARBA" id="ARBA00022692"/>
    </source>
</evidence>
<dbReference type="InterPro" id="IPR036259">
    <property type="entry name" value="MFS_trans_sf"/>
</dbReference>
<dbReference type="PANTHER" id="PTHR23511:SF5">
    <property type="entry name" value="MAJOR FACILITATOR-TYPE TRANSPORTER HXNZ-RELATED"/>
    <property type="match status" value="1"/>
</dbReference>
<feature type="transmembrane region" description="Helical" evidence="7">
    <location>
        <begin position="276"/>
        <end position="299"/>
    </location>
</feature>
<evidence type="ECO:0008006" key="10">
    <source>
        <dbReference type="Google" id="ProtNLM"/>
    </source>
</evidence>
<keyword evidence="9" id="KW-1185">Reference proteome</keyword>
<dbReference type="AlphaFoldDB" id="A0AA43QPM4"/>
<feature type="transmembrane region" description="Helical" evidence="7">
    <location>
        <begin position="465"/>
        <end position="483"/>
    </location>
</feature>
<sequence>MPLFMNPFQKHDVSDFPDTYVPLGQAQRHRSVVSAHGDKLAGSPPGGAADDTKTKRGDSIKSGDAGGLVDELTLEALRAEIDADVEAAGHDTAYDRKAKVINKAIMDIGMGWYQWQLFVLCGFGWLADNMWLQTVALTLPSLTSEFGPTATNVRYTTCATFIGLCIGASFWAGVFGLCIGGGPSWIGTCGLYAALGVGVGGNLPVDGALFLEFIPSASQGLLTLLSVFWPVGQLIGSLVAWGFLTKYKCDASLPACPIAAPGEECCAKADNMGWRYFNIVIGAITFLMFVCRFFLFHLFESPKFLLARGRQSEAVATVHGIAYKNKKKTWLSEEVLNAIGGDPEIVSNAKLSTAAIVGRFFSKFSQDRIGPLFATKRKDALILPFVIGLGTMTALIWFCWLTIGMGYPLFNAFLPQYLENAGKNQPPTPNNIVYRNYAITSIVGVPGSFIAYFTVDIKYIGRKGTIAASTMITGILLFVFTLSSNPSFQLTFSSLEAFFQSKPETFSSNASLVSWDPAAPGERIDWSSEYVARHAPISLDWLPQPHYKDCSLERRLEVQGLALLDETTALGPVEDGSICFWNIESDDKEYTKILNRSQAGLLLREGRKGPPNPGIVECVSVDRLRNKAYFANDSSLKEVDLATLQVAAQQEYSQPISVISEACYPTPLTVGTTTSLQLHDPRDGAKSRSCSAGIRMHTQENNDFYRIHEGDSRHAILAEPVPLSIIHGTPHDIHVAGRFPSILIYDRRFFPQMDQSIYSGARLSCVAPFPSTHGTSLAAVGEYKGKGSLEVYPLDVASRSRDAGTVKNRASASRCKILSVISHGARLLTTDGDGSLKWVERDGSTLVRRWNVNSYTSDPDRALPSNGPMTGIFNNQVNEGEVVRKMAASDLRANCDTCLWTGERLGVLHFGHARNSHKEGRNTGIGADDIPNSSNVAGGEAQEYEIYMRHALERQANEVRFMQGLGLSG</sequence>
<reference evidence="8" key="1">
    <citation type="journal article" date="2023" name="Genome Biol. Evol.">
        <title>First Whole Genome Sequence and Flow Cytometry Genome Size Data for the Lichen-Forming Fungus Ramalina farinacea (Ascomycota).</title>
        <authorList>
            <person name="Llewellyn T."/>
            <person name="Mian S."/>
            <person name="Hill R."/>
            <person name="Leitch I.J."/>
            <person name="Gaya E."/>
        </authorList>
    </citation>
    <scope>NUCLEOTIDE SEQUENCE</scope>
    <source>
        <strain evidence="8">LIQ254RAFAR</strain>
    </source>
</reference>
<feature type="transmembrane region" description="Helical" evidence="7">
    <location>
        <begin position="192"/>
        <end position="214"/>
    </location>
</feature>
<feature type="region of interest" description="Disordered" evidence="6">
    <location>
        <begin position="34"/>
        <end position="64"/>
    </location>
</feature>
<evidence type="ECO:0000256" key="4">
    <source>
        <dbReference type="ARBA" id="ARBA00022989"/>
    </source>
</evidence>
<comment type="subcellular location">
    <subcellularLocation>
        <location evidence="1">Membrane</location>
        <topology evidence="1">Multi-pass membrane protein</topology>
    </subcellularLocation>
</comment>
<proteinExistence type="predicted"/>
<feature type="transmembrane region" description="Helical" evidence="7">
    <location>
        <begin position="434"/>
        <end position="453"/>
    </location>
</feature>
<dbReference type="PANTHER" id="PTHR23511">
    <property type="entry name" value="SYNAPTIC VESICLE GLYCOPROTEIN 2"/>
    <property type="match status" value="1"/>
</dbReference>
<accession>A0AA43QPM4</accession>
<dbReference type="SUPFAM" id="SSF101908">
    <property type="entry name" value="Putative isomerase YbhE"/>
    <property type="match status" value="1"/>
</dbReference>
<evidence type="ECO:0000313" key="9">
    <source>
        <dbReference type="Proteomes" id="UP001161017"/>
    </source>
</evidence>